<keyword evidence="3" id="KW-1185">Reference proteome</keyword>
<feature type="transmembrane region" description="Helical" evidence="1">
    <location>
        <begin position="92"/>
        <end position="114"/>
    </location>
</feature>
<evidence type="ECO:0000313" key="2">
    <source>
        <dbReference type="EMBL" id="PWJ59520.1"/>
    </source>
</evidence>
<accession>A0A316ARR0</accession>
<evidence type="ECO:0000313" key="3">
    <source>
        <dbReference type="Proteomes" id="UP000245880"/>
    </source>
</evidence>
<organism evidence="2 3">
    <name type="scientific">Dyadobacter jejuensis</name>
    <dbReference type="NCBI Taxonomy" id="1082580"/>
    <lineage>
        <taxon>Bacteria</taxon>
        <taxon>Pseudomonadati</taxon>
        <taxon>Bacteroidota</taxon>
        <taxon>Cytophagia</taxon>
        <taxon>Cytophagales</taxon>
        <taxon>Spirosomataceae</taxon>
        <taxon>Dyadobacter</taxon>
    </lineage>
</organism>
<feature type="transmembrane region" description="Helical" evidence="1">
    <location>
        <begin position="126"/>
        <end position="145"/>
    </location>
</feature>
<sequence>MSIVFLVGSLLWTYSVFPEMVAVDFSNTGVAELYIGKESIFYIVMGIFLVNNVLISRLTKQIPFIDAAYLPIPNRKAWAQNRPVLNELVANWLNALMGAINTITGVSLMAVATINSEQYKLDVFDFSWVFYLSVALMLLVFLLPLRMLKATVPDETI</sequence>
<protein>
    <submittedName>
        <fullName evidence="2">Uncharacterized protein</fullName>
    </submittedName>
</protein>
<name>A0A316ARR0_9BACT</name>
<dbReference type="EMBL" id="QGDT01000002">
    <property type="protein sequence ID" value="PWJ59520.1"/>
    <property type="molecule type" value="Genomic_DNA"/>
</dbReference>
<dbReference type="Proteomes" id="UP000245880">
    <property type="component" value="Unassembled WGS sequence"/>
</dbReference>
<keyword evidence="1" id="KW-0472">Membrane</keyword>
<keyword evidence="1" id="KW-1133">Transmembrane helix</keyword>
<comment type="caution">
    <text evidence="2">The sequence shown here is derived from an EMBL/GenBank/DDBJ whole genome shotgun (WGS) entry which is preliminary data.</text>
</comment>
<evidence type="ECO:0000256" key="1">
    <source>
        <dbReference type="SAM" id="Phobius"/>
    </source>
</evidence>
<keyword evidence="1" id="KW-0812">Transmembrane</keyword>
<reference evidence="2 3" key="1">
    <citation type="submission" date="2018-03" db="EMBL/GenBank/DDBJ databases">
        <title>Genomic Encyclopedia of Archaeal and Bacterial Type Strains, Phase II (KMG-II): from individual species to whole genera.</title>
        <authorList>
            <person name="Goeker M."/>
        </authorList>
    </citation>
    <scope>NUCLEOTIDE SEQUENCE [LARGE SCALE GENOMIC DNA]</scope>
    <source>
        <strain evidence="2 3">DSM 100346</strain>
    </source>
</reference>
<gene>
    <name evidence="2" type="ORF">CLV98_102354</name>
</gene>
<feature type="transmembrane region" description="Helical" evidence="1">
    <location>
        <begin position="34"/>
        <end position="55"/>
    </location>
</feature>
<proteinExistence type="predicted"/>
<dbReference type="AlphaFoldDB" id="A0A316ARR0"/>